<reference evidence="4" key="1">
    <citation type="submission" date="2022-11" db="EMBL/GenBank/DDBJ databases">
        <title>Minimal conservation of predation-associated metabolite biosynthetic gene clusters underscores biosynthetic potential of Myxococcota including descriptions for ten novel species: Archangium lansinium sp. nov., Myxococcus landrumus sp. nov., Nannocystis bai.</title>
        <authorList>
            <person name="Ahearne A."/>
            <person name="Stevens C."/>
            <person name="Dowd S."/>
        </authorList>
    </citation>
    <scope>NUCLEOTIDE SEQUENCE</scope>
    <source>
        <strain evidence="4">Fl3</strain>
    </source>
</reference>
<keyword evidence="5" id="KW-1185">Reference proteome</keyword>
<dbReference type="InterPro" id="IPR011050">
    <property type="entry name" value="Pectin_lyase_fold/virulence"/>
</dbReference>
<dbReference type="RefSeq" id="WP_269040197.1">
    <property type="nucleotide sequence ID" value="NZ_CP114040.1"/>
</dbReference>
<accession>A0ABY7HEW9</accession>
<evidence type="ECO:0000313" key="5">
    <source>
        <dbReference type="Proteomes" id="UP001164459"/>
    </source>
</evidence>
<sequence length="336" mass="34795">MRSFRWCTSMALVMACGGAPAPSGTESETAATSNGTPDDATTSTTDEPTSTGTVASDGSDTTSTSTSTAAEPTTLGPTTAEPTTDDTAGTTGEPVGPCDGPRPGPDNTGVPKGVRLMPSGSITVDEDGAVIEGLDIDGTITVLADDVTIRNVRIRSGDYYPIRYFDEDNVGLVVEDSEIEGLSGDATAAISFANYTARRLNIHGTADGFKADSNVLIEDCWVHDLSNGEGEHNDGVQSTGGAGVTLRHNDISGASNAAVQTGDLGGATIDLTLECNWFDDGGWTLNIRGEGETAPMGTRVLNNRFGRGHGYGPWVIDDPDPLIEGNVYDDDDSPIP</sequence>
<organism evidence="4 5">
    <name type="scientific">Nannocystis punicea</name>
    <dbReference type="NCBI Taxonomy" id="2995304"/>
    <lineage>
        <taxon>Bacteria</taxon>
        <taxon>Pseudomonadati</taxon>
        <taxon>Myxococcota</taxon>
        <taxon>Polyangia</taxon>
        <taxon>Nannocystales</taxon>
        <taxon>Nannocystaceae</taxon>
        <taxon>Nannocystis</taxon>
    </lineage>
</organism>
<dbReference type="Gene3D" id="2.160.20.10">
    <property type="entry name" value="Single-stranded right-handed beta-helix, Pectin lyase-like"/>
    <property type="match status" value="1"/>
</dbReference>
<dbReference type="Pfam" id="PF13229">
    <property type="entry name" value="Beta_helix"/>
    <property type="match status" value="1"/>
</dbReference>
<evidence type="ECO:0000313" key="4">
    <source>
        <dbReference type="EMBL" id="WAS97830.1"/>
    </source>
</evidence>
<feature type="compositionally biased region" description="Polar residues" evidence="1">
    <location>
        <begin position="24"/>
        <end position="34"/>
    </location>
</feature>
<dbReference type="InterPro" id="IPR006626">
    <property type="entry name" value="PbH1"/>
</dbReference>
<dbReference type="SUPFAM" id="SSF51126">
    <property type="entry name" value="Pectin lyase-like"/>
    <property type="match status" value="1"/>
</dbReference>
<gene>
    <name evidence="4" type="ORF">O0S08_16945</name>
</gene>
<feature type="compositionally biased region" description="Low complexity" evidence="1">
    <location>
        <begin position="35"/>
        <end position="94"/>
    </location>
</feature>
<feature type="chain" id="PRO_5047312861" evidence="2">
    <location>
        <begin position="22"/>
        <end position="336"/>
    </location>
</feature>
<evidence type="ECO:0000259" key="3">
    <source>
        <dbReference type="Pfam" id="PF13229"/>
    </source>
</evidence>
<dbReference type="Proteomes" id="UP001164459">
    <property type="component" value="Chromosome"/>
</dbReference>
<evidence type="ECO:0000256" key="1">
    <source>
        <dbReference type="SAM" id="MobiDB-lite"/>
    </source>
</evidence>
<proteinExistence type="predicted"/>
<feature type="domain" description="Right handed beta helix" evidence="3">
    <location>
        <begin position="142"/>
        <end position="267"/>
    </location>
</feature>
<dbReference type="InterPro" id="IPR039448">
    <property type="entry name" value="Beta_helix"/>
</dbReference>
<dbReference type="InterPro" id="IPR012334">
    <property type="entry name" value="Pectin_lyas_fold"/>
</dbReference>
<protein>
    <submittedName>
        <fullName evidence="4">Right-handed parallel beta-helix repeat-containing protein</fullName>
    </submittedName>
</protein>
<feature type="signal peptide" evidence="2">
    <location>
        <begin position="1"/>
        <end position="21"/>
    </location>
</feature>
<dbReference type="EMBL" id="CP114040">
    <property type="protein sequence ID" value="WAS97830.1"/>
    <property type="molecule type" value="Genomic_DNA"/>
</dbReference>
<dbReference type="SMART" id="SM00710">
    <property type="entry name" value="PbH1"/>
    <property type="match status" value="4"/>
</dbReference>
<dbReference type="PROSITE" id="PS51257">
    <property type="entry name" value="PROKAR_LIPOPROTEIN"/>
    <property type="match status" value="1"/>
</dbReference>
<keyword evidence="2" id="KW-0732">Signal</keyword>
<feature type="region of interest" description="Disordered" evidence="1">
    <location>
        <begin position="16"/>
        <end position="120"/>
    </location>
</feature>
<name>A0ABY7HEW9_9BACT</name>
<evidence type="ECO:0000256" key="2">
    <source>
        <dbReference type="SAM" id="SignalP"/>
    </source>
</evidence>